<evidence type="ECO:0000256" key="5">
    <source>
        <dbReference type="SAM" id="SignalP"/>
    </source>
</evidence>
<keyword evidence="1" id="KW-0433">Leucine-rich repeat</keyword>
<dbReference type="InterPro" id="IPR000483">
    <property type="entry name" value="Cys-rich_flank_reg_C"/>
</dbReference>
<sequence>MSTFFRMDSLHLIFTFVLIFRLGFAACPDKCKCFNGTKAVICTGLQSIPTFDNASEIRILEILASNITTIKKNDLSSLTRLSVLDINIGILTTLESGCFDSFRETLTEIRLVNNSLTEIPQYIFSSMPNLIKINLEFNKLQSLKEKTFVNLPKLTMIYIEHNNLLVFNSSAFANVSSGSLRIHASNNRIQSLDFPNPLDINNLQLLQLSNNNISIIRSFQFSGLPHLQELSLENNVIETIQSEAFTSKSLSYSFLIQLDLAYNKIGNISVGVFNNLHSLTFLDLSGNYLTRITDATFHGMNNLATLYLNFMPYLESIGDYAFIGQYQLKLVQISNNPKLNYISPKAFWNIKDLRTVLFKNNSLTTFRENLIYWDSVDNVDLSSNPIRCDCNLRWMTDPSVFHNNTNVINSIKRLVCASPEEYYNHTVVLVDFGAMQCGKFVDEPEWYWTRAKLGLVVAGLACLCLTIVAVVIRFQKKIRISCHHYFQYRRFRNEKIFTVDKETGFTEIDMEEEEMIVTRHEEIA</sequence>
<dbReference type="Pfam" id="PF13855">
    <property type="entry name" value="LRR_8"/>
    <property type="match status" value="3"/>
</dbReference>
<protein>
    <recommendedName>
        <fullName evidence="6">LRRCT domain-containing protein</fullName>
    </recommendedName>
</protein>
<keyword evidence="8" id="KW-1185">Reference proteome</keyword>
<accession>A0ABD3UER8</accession>
<keyword evidence="4" id="KW-0812">Transmembrane</keyword>
<dbReference type="InterPro" id="IPR003591">
    <property type="entry name" value="Leu-rich_rpt_typical-subtyp"/>
</dbReference>
<dbReference type="PROSITE" id="PS51450">
    <property type="entry name" value="LRR"/>
    <property type="match status" value="3"/>
</dbReference>
<gene>
    <name evidence="7" type="ORF">ACJMK2_018347</name>
</gene>
<evidence type="ECO:0000259" key="6">
    <source>
        <dbReference type="SMART" id="SM00082"/>
    </source>
</evidence>
<dbReference type="PANTHER" id="PTHR24373:SF386">
    <property type="entry name" value="PROTEIN ARTICHOKE-LIKE"/>
    <property type="match status" value="1"/>
</dbReference>
<feature type="domain" description="LRRCT" evidence="6">
    <location>
        <begin position="384"/>
        <end position="438"/>
    </location>
</feature>
<evidence type="ECO:0000313" key="8">
    <source>
        <dbReference type="Proteomes" id="UP001634394"/>
    </source>
</evidence>
<dbReference type="EMBL" id="JBJQND010000016">
    <property type="protein sequence ID" value="KAL3847440.1"/>
    <property type="molecule type" value="Genomic_DNA"/>
</dbReference>
<feature type="chain" id="PRO_5044859670" description="LRRCT domain-containing protein" evidence="5">
    <location>
        <begin position="26"/>
        <end position="524"/>
    </location>
</feature>
<dbReference type="AlphaFoldDB" id="A0ABD3UER8"/>
<dbReference type="SMART" id="SM00082">
    <property type="entry name" value="LRRCT"/>
    <property type="match status" value="1"/>
</dbReference>
<dbReference type="InterPro" id="IPR032675">
    <property type="entry name" value="LRR_dom_sf"/>
</dbReference>
<keyword evidence="4" id="KW-0472">Membrane</keyword>
<keyword evidence="2 5" id="KW-0732">Signal</keyword>
<keyword evidence="4" id="KW-1133">Transmembrane helix</keyword>
<reference evidence="7 8" key="1">
    <citation type="submission" date="2024-11" db="EMBL/GenBank/DDBJ databases">
        <title>Chromosome-level genome assembly of the freshwater bivalve Anodonta woodiana.</title>
        <authorList>
            <person name="Chen X."/>
        </authorList>
    </citation>
    <scope>NUCLEOTIDE SEQUENCE [LARGE SCALE GENOMIC DNA]</scope>
    <source>
        <strain evidence="7">MN2024</strain>
        <tissue evidence="7">Gills</tissue>
    </source>
</reference>
<name>A0ABD3UER8_SINWO</name>
<dbReference type="InterPro" id="IPR050328">
    <property type="entry name" value="Dev_Immune_Receptor"/>
</dbReference>
<evidence type="ECO:0000256" key="2">
    <source>
        <dbReference type="ARBA" id="ARBA00022729"/>
    </source>
</evidence>
<evidence type="ECO:0000256" key="4">
    <source>
        <dbReference type="SAM" id="Phobius"/>
    </source>
</evidence>
<dbReference type="PANTHER" id="PTHR24373">
    <property type="entry name" value="SLIT RELATED LEUCINE-RICH REPEAT NEURONAL PROTEIN"/>
    <property type="match status" value="1"/>
</dbReference>
<organism evidence="7 8">
    <name type="scientific">Sinanodonta woodiana</name>
    <name type="common">Chinese pond mussel</name>
    <name type="synonym">Anodonta woodiana</name>
    <dbReference type="NCBI Taxonomy" id="1069815"/>
    <lineage>
        <taxon>Eukaryota</taxon>
        <taxon>Metazoa</taxon>
        <taxon>Spiralia</taxon>
        <taxon>Lophotrochozoa</taxon>
        <taxon>Mollusca</taxon>
        <taxon>Bivalvia</taxon>
        <taxon>Autobranchia</taxon>
        <taxon>Heteroconchia</taxon>
        <taxon>Palaeoheterodonta</taxon>
        <taxon>Unionida</taxon>
        <taxon>Unionoidea</taxon>
        <taxon>Unionidae</taxon>
        <taxon>Unioninae</taxon>
        <taxon>Sinanodonta</taxon>
    </lineage>
</organism>
<feature type="transmembrane region" description="Helical" evidence="4">
    <location>
        <begin position="453"/>
        <end position="472"/>
    </location>
</feature>
<keyword evidence="3" id="KW-0677">Repeat</keyword>
<evidence type="ECO:0000313" key="7">
    <source>
        <dbReference type="EMBL" id="KAL3847440.1"/>
    </source>
</evidence>
<evidence type="ECO:0000256" key="3">
    <source>
        <dbReference type="ARBA" id="ARBA00022737"/>
    </source>
</evidence>
<evidence type="ECO:0000256" key="1">
    <source>
        <dbReference type="ARBA" id="ARBA00022614"/>
    </source>
</evidence>
<dbReference type="SUPFAM" id="SSF52058">
    <property type="entry name" value="L domain-like"/>
    <property type="match status" value="1"/>
</dbReference>
<comment type="caution">
    <text evidence="7">The sequence shown here is derived from an EMBL/GenBank/DDBJ whole genome shotgun (WGS) entry which is preliminary data.</text>
</comment>
<dbReference type="InterPro" id="IPR001611">
    <property type="entry name" value="Leu-rich_rpt"/>
</dbReference>
<dbReference type="Gene3D" id="3.80.10.10">
    <property type="entry name" value="Ribonuclease Inhibitor"/>
    <property type="match status" value="4"/>
</dbReference>
<proteinExistence type="predicted"/>
<feature type="signal peptide" evidence="5">
    <location>
        <begin position="1"/>
        <end position="25"/>
    </location>
</feature>
<dbReference type="Proteomes" id="UP001634394">
    <property type="component" value="Unassembled WGS sequence"/>
</dbReference>
<dbReference type="SMART" id="SM00369">
    <property type="entry name" value="LRR_TYP"/>
    <property type="match status" value="8"/>
</dbReference>